<sequence length="209" mass="22801">MDKIGRNDLCYCGSGLKYKRCCLGKDQSNNRLQSALLTSGKPNVALTENDIIHMIDVELSWSTESYRALAVHLLEHMKGRYEDSIILEAIALWNRFSEHTKPSFRKPGIFAAAIEFAVAEANEAARSQAELADIYGVSTGSLSKRILEVNAYIETTLSGKSSDANANANVKGDIAPAVSGNAGGQASFDAQRELERLNRAMKALALNYK</sequence>
<dbReference type="RefSeq" id="WP_379272086.1">
    <property type="nucleotide sequence ID" value="NZ_JBHUGT010000028.1"/>
</dbReference>
<dbReference type="CDD" id="cd00043">
    <property type="entry name" value="CYCLIN_SF"/>
    <property type="match status" value="1"/>
</dbReference>
<dbReference type="InterPro" id="IPR004027">
    <property type="entry name" value="SEC_C_motif"/>
</dbReference>
<name>A0ABW5QW03_9BACL</name>
<dbReference type="Proteomes" id="UP001597493">
    <property type="component" value="Unassembled WGS sequence"/>
</dbReference>
<protein>
    <submittedName>
        <fullName evidence="1">SEC-C metal-binding domain-containing protein</fullName>
    </submittedName>
</protein>
<dbReference type="EMBL" id="JBHUMY010000008">
    <property type="protein sequence ID" value="MFD2660559.1"/>
    <property type="molecule type" value="Genomic_DNA"/>
</dbReference>
<dbReference type="InterPro" id="IPR036915">
    <property type="entry name" value="Cyclin-like_sf"/>
</dbReference>
<dbReference type="SUPFAM" id="SSF47954">
    <property type="entry name" value="Cyclin-like"/>
    <property type="match status" value="1"/>
</dbReference>
<organism evidence="1 2">
    <name type="scientific">Paenibacillus thailandensis</name>
    <dbReference type="NCBI Taxonomy" id="393250"/>
    <lineage>
        <taxon>Bacteria</taxon>
        <taxon>Bacillati</taxon>
        <taxon>Bacillota</taxon>
        <taxon>Bacilli</taxon>
        <taxon>Bacillales</taxon>
        <taxon>Paenibacillaceae</taxon>
        <taxon>Paenibacillus</taxon>
    </lineage>
</organism>
<accession>A0ABW5QW03</accession>
<evidence type="ECO:0000313" key="2">
    <source>
        <dbReference type="Proteomes" id="UP001597493"/>
    </source>
</evidence>
<dbReference type="Gene3D" id="3.10.450.50">
    <property type="match status" value="1"/>
</dbReference>
<reference evidence="2" key="1">
    <citation type="journal article" date="2019" name="Int. J. Syst. Evol. Microbiol.">
        <title>The Global Catalogue of Microorganisms (GCM) 10K type strain sequencing project: providing services to taxonomists for standard genome sequencing and annotation.</title>
        <authorList>
            <consortium name="The Broad Institute Genomics Platform"/>
            <consortium name="The Broad Institute Genome Sequencing Center for Infectious Disease"/>
            <person name="Wu L."/>
            <person name="Ma J."/>
        </authorList>
    </citation>
    <scope>NUCLEOTIDE SEQUENCE [LARGE SCALE GENOMIC DNA]</scope>
    <source>
        <strain evidence="2">TISTR 1827</strain>
    </source>
</reference>
<dbReference type="SUPFAM" id="SSF103642">
    <property type="entry name" value="Sec-C motif"/>
    <property type="match status" value="1"/>
</dbReference>
<gene>
    <name evidence="1" type="ORF">ACFSW5_09825</name>
</gene>
<proteinExistence type="predicted"/>
<comment type="caution">
    <text evidence="1">The sequence shown here is derived from an EMBL/GenBank/DDBJ whole genome shotgun (WGS) entry which is preliminary data.</text>
</comment>
<keyword evidence="2" id="KW-1185">Reference proteome</keyword>
<evidence type="ECO:0000313" key="1">
    <source>
        <dbReference type="EMBL" id="MFD2660559.1"/>
    </source>
</evidence>
<dbReference type="Pfam" id="PF02810">
    <property type="entry name" value="SEC-C"/>
    <property type="match status" value="1"/>
</dbReference>